<dbReference type="STRING" id="458.Lrub_1724"/>
<dbReference type="Proteomes" id="UP000054608">
    <property type="component" value="Unassembled WGS sequence"/>
</dbReference>
<evidence type="ECO:0000313" key="1">
    <source>
        <dbReference type="EMBL" id="KTD46802.1"/>
    </source>
</evidence>
<comment type="caution">
    <text evidence="1">The sequence shown here is derived from an EMBL/GenBank/DDBJ whole genome shotgun (WGS) entry which is preliminary data.</text>
</comment>
<sequence>MSYNSLEVLSYTKKVCELFGVENPDSAELTSWQQAKQEINAAARQLQNVIPGITSHEERQRLFALLMIAIARAVNYVDKHPNYRSALDIYIGGALEEAKHFEALKPLKQPQFHDRTKPSPTPSIPQQVFEIDQHFSEEEKAAVASRMGGIFFNNPEAIEPLSDEKMKGLEEVNAFKESTSYLTLCKYQAFLSKDPRKHWYKVPDKADNLAILIDALDGAKSETDIKHILSDFYAGKGREGTLYEKLNQGQGITSRFLGLFNSNTHTTTLELIDKLAKPFGLGNLVPSAPAPK</sequence>
<accession>A0A0W0XR66</accession>
<dbReference type="EMBL" id="LNYT01000020">
    <property type="protein sequence ID" value="KTD46802.1"/>
    <property type="molecule type" value="Genomic_DNA"/>
</dbReference>
<dbReference type="OrthoDB" id="5645725at2"/>
<dbReference type="PATRIC" id="fig|458.5.peg.1799"/>
<dbReference type="RefSeq" id="WP_058531807.1">
    <property type="nucleotide sequence ID" value="NZ_CAAAIN010000005.1"/>
</dbReference>
<proteinExistence type="predicted"/>
<protein>
    <submittedName>
        <fullName evidence="1">Uncharacterized protein</fullName>
    </submittedName>
</protein>
<evidence type="ECO:0000313" key="2">
    <source>
        <dbReference type="Proteomes" id="UP000054608"/>
    </source>
</evidence>
<gene>
    <name evidence="1" type="ORF">Lrub_1724</name>
</gene>
<reference evidence="1 2" key="1">
    <citation type="submission" date="2015-11" db="EMBL/GenBank/DDBJ databases">
        <title>Genomic analysis of 38 Legionella species identifies large and diverse effector repertoires.</title>
        <authorList>
            <person name="Burstein D."/>
            <person name="Amaro F."/>
            <person name="Zusman T."/>
            <person name="Lifshitz Z."/>
            <person name="Cohen O."/>
            <person name="Gilbert J.A."/>
            <person name="Pupko T."/>
            <person name="Shuman H.A."/>
            <person name="Segal G."/>
        </authorList>
    </citation>
    <scope>NUCLEOTIDE SEQUENCE [LARGE SCALE GENOMIC DNA]</scope>
    <source>
        <strain evidence="1 2">WA-270A-C2</strain>
    </source>
</reference>
<keyword evidence="2" id="KW-1185">Reference proteome</keyword>
<organism evidence="1 2">
    <name type="scientific">Legionella rubrilucens</name>
    <dbReference type="NCBI Taxonomy" id="458"/>
    <lineage>
        <taxon>Bacteria</taxon>
        <taxon>Pseudomonadati</taxon>
        <taxon>Pseudomonadota</taxon>
        <taxon>Gammaproteobacteria</taxon>
        <taxon>Legionellales</taxon>
        <taxon>Legionellaceae</taxon>
        <taxon>Legionella</taxon>
    </lineage>
</organism>
<name>A0A0W0XR66_9GAMM</name>
<dbReference type="AlphaFoldDB" id="A0A0W0XR66"/>